<protein>
    <submittedName>
        <fullName evidence="2">Uncharacterized protein</fullName>
    </submittedName>
</protein>
<keyword evidence="3" id="KW-1185">Reference proteome</keyword>
<feature type="region of interest" description="Disordered" evidence="1">
    <location>
        <begin position="1"/>
        <end position="23"/>
    </location>
</feature>
<feature type="compositionally biased region" description="Low complexity" evidence="1">
    <location>
        <begin position="1"/>
        <end position="20"/>
    </location>
</feature>
<reference evidence="2" key="1">
    <citation type="submission" date="2021-11" db="EMBL/GenBank/DDBJ databases">
        <authorList>
            <consortium name="Genoscope - CEA"/>
            <person name="William W."/>
        </authorList>
    </citation>
    <scope>NUCLEOTIDE SEQUENCE</scope>
</reference>
<dbReference type="AlphaFoldDB" id="A0A8J2T229"/>
<evidence type="ECO:0000256" key="1">
    <source>
        <dbReference type="SAM" id="MobiDB-lite"/>
    </source>
</evidence>
<accession>A0A8J2T229</accession>
<name>A0A8J2T229_9STRA</name>
<dbReference type="Proteomes" id="UP000789595">
    <property type="component" value="Unassembled WGS sequence"/>
</dbReference>
<gene>
    <name evidence="2" type="ORF">PECAL_6P06350</name>
</gene>
<sequence length="73" mass="8016">MGQLLSSPSPQQSDAPVASSGTASSMPSFTVIIKHNATTVIAVKQRDLFSKYRWPAAPKILERLEMLKEDLED</sequence>
<evidence type="ECO:0000313" key="2">
    <source>
        <dbReference type="EMBL" id="CAH0379032.1"/>
    </source>
</evidence>
<proteinExistence type="predicted"/>
<evidence type="ECO:0000313" key="3">
    <source>
        <dbReference type="Proteomes" id="UP000789595"/>
    </source>
</evidence>
<comment type="caution">
    <text evidence="2">The sequence shown here is derived from an EMBL/GenBank/DDBJ whole genome shotgun (WGS) entry which is preliminary data.</text>
</comment>
<dbReference type="EMBL" id="CAKKNE010000006">
    <property type="protein sequence ID" value="CAH0379032.1"/>
    <property type="molecule type" value="Genomic_DNA"/>
</dbReference>
<organism evidence="2 3">
    <name type="scientific">Pelagomonas calceolata</name>
    <dbReference type="NCBI Taxonomy" id="35677"/>
    <lineage>
        <taxon>Eukaryota</taxon>
        <taxon>Sar</taxon>
        <taxon>Stramenopiles</taxon>
        <taxon>Ochrophyta</taxon>
        <taxon>Pelagophyceae</taxon>
        <taxon>Pelagomonadales</taxon>
        <taxon>Pelagomonadaceae</taxon>
        <taxon>Pelagomonas</taxon>
    </lineage>
</organism>